<evidence type="ECO:0000256" key="1">
    <source>
        <dbReference type="ARBA" id="ARBA00022908"/>
    </source>
</evidence>
<evidence type="ECO:0000256" key="2">
    <source>
        <dbReference type="ARBA" id="ARBA00023125"/>
    </source>
</evidence>
<feature type="domain" description="Resolvase/invertase-type recombinase catalytic" evidence="6">
    <location>
        <begin position="2"/>
        <end position="155"/>
    </location>
</feature>
<dbReference type="PANTHER" id="PTHR30461">
    <property type="entry name" value="DNA-INVERTASE FROM LAMBDOID PROPHAGE"/>
    <property type="match status" value="1"/>
</dbReference>
<dbReference type="PANTHER" id="PTHR30461:SF23">
    <property type="entry name" value="DNA RECOMBINASE-RELATED"/>
    <property type="match status" value="1"/>
</dbReference>
<dbReference type="InterPro" id="IPR025827">
    <property type="entry name" value="Zn_ribbon_recom_dom"/>
</dbReference>
<dbReference type="RefSeq" id="WP_186409411.1">
    <property type="nucleotide sequence ID" value="NZ_FLQY01000007.1"/>
</dbReference>
<evidence type="ECO:0000259" key="6">
    <source>
        <dbReference type="PROSITE" id="PS51736"/>
    </source>
</evidence>
<dbReference type="InterPro" id="IPR006119">
    <property type="entry name" value="Resolv_N"/>
</dbReference>
<dbReference type="InterPro" id="IPR050639">
    <property type="entry name" value="SSR_resolvase"/>
</dbReference>
<dbReference type="SUPFAM" id="SSF53041">
    <property type="entry name" value="Resolvase-like"/>
    <property type="match status" value="1"/>
</dbReference>
<dbReference type="CDD" id="cd00338">
    <property type="entry name" value="Ser_Recombinase"/>
    <property type="match status" value="1"/>
</dbReference>
<dbReference type="PROSITE" id="PS00397">
    <property type="entry name" value="RECOMBINASES_1"/>
    <property type="match status" value="1"/>
</dbReference>
<evidence type="ECO:0000256" key="5">
    <source>
        <dbReference type="PROSITE-ProRule" id="PRU10137"/>
    </source>
</evidence>
<dbReference type="InterPro" id="IPR036162">
    <property type="entry name" value="Resolvase-like_N_sf"/>
</dbReference>
<dbReference type="Gene3D" id="3.90.1750.20">
    <property type="entry name" value="Putative Large Serine Recombinase, Chain B, Domain 2"/>
    <property type="match status" value="1"/>
</dbReference>
<dbReference type="Proteomes" id="UP000199600">
    <property type="component" value="Unassembled WGS sequence"/>
</dbReference>
<evidence type="ECO:0000313" key="8">
    <source>
        <dbReference type="EMBL" id="SBT03377.1"/>
    </source>
</evidence>
<dbReference type="PROSITE" id="PS51736">
    <property type="entry name" value="RECOMBINASES_3"/>
    <property type="match status" value="1"/>
</dbReference>
<dbReference type="Pfam" id="PF00239">
    <property type="entry name" value="Resolvase"/>
    <property type="match status" value="1"/>
</dbReference>
<sequence length="532" mass="60646">MKIAIYVRVSTERQADQGASVEDQIAQIDNWAKRENHTVVQVFREEGASAFDDRRPIFQIMIESALAPDKPFDAIVVHTSSRFYRDNVLRALITRKLERGGIKVISLTQPLPDDASSAYLLENIIGLIDEFQSRENSKHVIRCQRRNAEDGFFNGSRPPYGYQTFLTDLPARNGVKKRLVPEPSEAVVVKRIFQMADEGFQGVVQGAKRIANFLNQSGQLNRGKNWRKQHIHEILTNTAYFGERITFRTIGRTHEIRPKDEWVICKIPPIIDRELFDRVHGSLQSRQLKNVDAKSTQVSTLLTGLLKCAQCKRNLTLRTGKTGRYNYYGCSTKSDFNVAGCNCPNIRREPLESAILDVVANVVLQPDRVARMMSELREAINKMHEPEKRRLLSLQRDASLQDERISLLYDQAGSGKLDLDSSLQEYLRVQQRKLSTMRQEIKNLESRQSIPLKKFGPQQIDKFSESVKSELLNRQSPLARQYLRAVVSEIRIKKATAELIGSKAQLAAAISNWTPQGTLKREVPSFVSNWRA</sequence>
<dbReference type="AlphaFoldDB" id="A0A1A8XG94"/>
<reference evidence="8 9" key="1">
    <citation type="submission" date="2016-06" db="EMBL/GenBank/DDBJ databases">
        <authorList>
            <person name="Kjaerup R.B."/>
            <person name="Dalgaard T.S."/>
            <person name="Juul-Madsen H.R."/>
        </authorList>
    </citation>
    <scope>NUCLEOTIDE SEQUENCE [LARGE SCALE GENOMIC DNA]</scope>
    <source>
        <strain evidence="8">2</strain>
    </source>
</reference>
<dbReference type="InterPro" id="IPR038109">
    <property type="entry name" value="DNA_bind_recomb_sf"/>
</dbReference>
<keyword evidence="2" id="KW-0238">DNA-binding</keyword>
<gene>
    <name evidence="8" type="ORF">PROAA_1040010</name>
</gene>
<dbReference type="GO" id="GO:0003677">
    <property type="term" value="F:DNA binding"/>
    <property type="evidence" value="ECO:0007669"/>
    <property type="project" value="UniProtKB-KW"/>
</dbReference>
<dbReference type="PROSITE" id="PS51737">
    <property type="entry name" value="RECOMBINASE_DNA_BIND"/>
    <property type="match status" value="1"/>
</dbReference>
<dbReference type="EMBL" id="FLQY01000007">
    <property type="protein sequence ID" value="SBT03377.1"/>
    <property type="molecule type" value="Genomic_DNA"/>
</dbReference>
<protein>
    <submittedName>
        <fullName evidence="8">Putative Resolvase domain</fullName>
    </submittedName>
</protein>
<dbReference type="Pfam" id="PF13408">
    <property type="entry name" value="Zn_ribbon_recom"/>
    <property type="match status" value="1"/>
</dbReference>
<organism evidence="8 9">
    <name type="scientific">Candidatus Propionivibrio aalborgensis</name>
    <dbReference type="NCBI Taxonomy" id="1860101"/>
    <lineage>
        <taxon>Bacteria</taxon>
        <taxon>Pseudomonadati</taxon>
        <taxon>Pseudomonadota</taxon>
        <taxon>Betaproteobacteria</taxon>
        <taxon>Rhodocyclales</taxon>
        <taxon>Rhodocyclaceae</taxon>
        <taxon>Propionivibrio</taxon>
    </lineage>
</organism>
<dbReference type="SMART" id="SM00857">
    <property type="entry name" value="Resolvase"/>
    <property type="match status" value="1"/>
</dbReference>
<dbReference type="GO" id="GO:0015074">
    <property type="term" value="P:DNA integration"/>
    <property type="evidence" value="ECO:0007669"/>
    <property type="project" value="UniProtKB-KW"/>
</dbReference>
<evidence type="ECO:0000256" key="3">
    <source>
        <dbReference type="ARBA" id="ARBA00023172"/>
    </source>
</evidence>
<evidence type="ECO:0000313" key="9">
    <source>
        <dbReference type="Proteomes" id="UP000199600"/>
    </source>
</evidence>
<accession>A0A1A8XG94</accession>
<dbReference type="GO" id="GO:0000150">
    <property type="term" value="F:DNA strand exchange activity"/>
    <property type="evidence" value="ECO:0007669"/>
    <property type="project" value="InterPro"/>
</dbReference>
<evidence type="ECO:0000256" key="4">
    <source>
        <dbReference type="PIRSR" id="PIRSR606118-50"/>
    </source>
</evidence>
<name>A0A1A8XG94_9RHOO</name>
<evidence type="ECO:0000259" key="7">
    <source>
        <dbReference type="PROSITE" id="PS51737"/>
    </source>
</evidence>
<keyword evidence="9" id="KW-1185">Reference proteome</keyword>
<feature type="domain" description="Recombinase" evidence="7">
    <location>
        <begin position="159"/>
        <end position="289"/>
    </location>
</feature>
<keyword evidence="1" id="KW-0229">DNA integration</keyword>
<dbReference type="Gene3D" id="3.40.50.1390">
    <property type="entry name" value="Resolvase, N-terminal catalytic domain"/>
    <property type="match status" value="1"/>
</dbReference>
<proteinExistence type="predicted"/>
<feature type="active site" description="O-(5'-phospho-DNA)-serine intermediate" evidence="4 5">
    <location>
        <position position="10"/>
    </location>
</feature>
<dbReference type="Pfam" id="PF07508">
    <property type="entry name" value="Recombinase"/>
    <property type="match status" value="1"/>
</dbReference>
<dbReference type="InterPro" id="IPR011109">
    <property type="entry name" value="DNA_bind_recombinase_dom"/>
</dbReference>
<keyword evidence="3" id="KW-0233">DNA recombination</keyword>
<dbReference type="InterPro" id="IPR006118">
    <property type="entry name" value="Recombinase_CS"/>
</dbReference>